<keyword evidence="2 5" id="KW-0812">Transmembrane</keyword>
<dbReference type="InterPro" id="IPR037185">
    <property type="entry name" value="EmrE-like"/>
</dbReference>
<accession>A0A323UYY9</accession>
<keyword evidence="4 5" id="KW-0472">Membrane</keyword>
<organism evidence="7 8">
    <name type="scientific">Parazoarcus communis SWub3 = DSM 12120</name>
    <dbReference type="NCBI Taxonomy" id="1121029"/>
    <lineage>
        <taxon>Bacteria</taxon>
        <taxon>Pseudomonadati</taxon>
        <taxon>Pseudomonadota</taxon>
        <taxon>Betaproteobacteria</taxon>
        <taxon>Rhodocyclales</taxon>
        <taxon>Zoogloeaceae</taxon>
        <taxon>Parazoarcus</taxon>
    </lineage>
</organism>
<dbReference type="PANTHER" id="PTHR32322:SF9">
    <property type="entry name" value="AMINO-ACID METABOLITE EFFLUX PUMP-RELATED"/>
    <property type="match status" value="1"/>
</dbReference>
<feature type="transmembrane region" description="Helical" evidence="5">
    <location>
        <begin position="35"/>
        <end position="54"/>
    </location>
</feature>
<evidence type="ECO:0000259" key="6">
    <source>
        <dbReference type="Pfam" id="PF00892"/>
    </source>
</evidence>
<feature type="transmembrane region" description="Helical" evidence="5">
    <location>
        <begin position="66"/>
        <end position="85"/>
    </location>
</feature>
<proteinExistence type="predicted"/>
<feature type="transmembrane region" description="Helical" evidence="5">
    <location>
        <begin position="91"/>
        <end position="109"/>
    </location>
</feature>
<dbReference type="Pfam" id="PF00892">
    <property type="entry name" value="EamA"/>
    <property type="match status" value="1"/>
</dbReference>
<protein>
    <submittedName>
        <fullName evidence="7">EamA family transporter</fullName>
    </submittedName>
</protein>
<comment type="caution">
    <text evidence="7">The sequence shown here is derived from an EMBL/GenBank/DDBJ whole genome shotgun (WGS) entry which is preliminary data.</text>
</comment>
<feature type="transmembrane region" description="Helical" evidence="5">
    <location>
        <begin position="201"/>
        <end position="220"/>
    </location>
</feature>
<dbReference type="PANTHER" id="PTHR32322">
    <property type="entry name" value="INNER MEMBRANE TRANSPORTER"/>
    <property type="match status" value="1"/>
</dbReference>
<reference evidence="7 8" key="1">
    <citation type="submission" date="2018-06" db="EMBL/GenBank/DDBJ databases">
        <title>Azoarcus communis strain SWub3 genome.</title>
        <authorList>
            <person name="Zorraquino Salvo V."/>
            <person name="Toubiana D."/>
            <person name="Blumwald E."/>
        </authorList>
    </citation>
    <scope>NUCLEOTIDE SEQUENCE [LARGE SCALE GENOMIC DNA]</scope>
    <source>
        <strain evidence="7 8">SWub3</strain>
    </source>
</reference>
<keyword evidence="3 5" id="KW-1133">Transmembrane helix</keyword>
<dbReference type="SUPFAM" id="SSF103481">
    <property type="entry name" value="Multidrug resistance efflux transporter EmrE"/>
    <property type="match status" value="1"/>
</dbReference>
<evidence type="ECO:0000313" key="8">
    <source>
        <dbReference type="Proteomes" id="UP000248259"/>
    </source>
</evidence>
<comment type="subcellular location">
    <subcellularLocation>
        <location evidence="1">Membrane</location>
        <topology evidence="1">Multi-pass membrane protein</topology>
    </subcellularLocation>
</comment>
<dbReference type="GO" id="GO:0016020">
    <property type="term" value="C:membrane"/>
    <property type="evidence" value="ECO:0007669"/>
    <property type="project" value="UniProtKB-SubCell"/>
</dbReference>
<dbReference type="OrthoDB" id="321830at2"/>
<dbReference type="Proteomes" id="UP000248259">
    <property type="component" value="Unassembled WGS sequence"/>
</dbReference>
<feature type="transmembrane region" description="Helical" evidence="5">
    <location>
        <begin position="121"/>
        <end position="138"/>
    </location>
</feature>
<dbReference type="InterPro" id="IPR050638">
    <property type="entry name" value="AA-Vitamin_Transporters"/>
</dbReference>
<dbReference type="InterPro" id="IPR000620">
    <property type="entry name" value="EamA_dom"/>
</dbReference>
<feature type="transmembrane region" description="Helical" evidence="5">
    <location>
        <begin position="173"/>
        <end position="195"/>
    </location>
</feature>
<feature type="transmembrane region" description="Helical" evidence="5">
    <location>
        <begin position="232"/>
        <end position="251"/>
    </location>
</feature>
<evidence type="ECO:0000313" key="7">
    <source>
        <dbReference type="EMBL" id="PZA17685.1"/>
    </source>
</evidence>
<evidence type="ECO:0000256" key="5">
    <source>
        <dbReference type="SAM" id="Phobius"/>
    </source>
</evidence>
<evidence type="ECO:0000256" key="2">
    <source>
        <dbReference type="ARBA" id="ARBA00022692"/>
    </source>
</evidence>
<gene>
    <name evidence="7" type="ORF">DNK49_03920</name>
</gene>
<feature type="transmembrane region" description="Helical" evidence="5">
    <location>
        <begin position="257"/>
        <end position="276"/>
    </location>
</feature>
<feature type="domain" description="EamA" evidence="6">
    <location>
        <begin position="145"/>
        <end position="274"/>
    </location>
</feature>
<dbReference type="EMBL" id="QKOE01000002">
    <property type="protein sequence ID" value="PZA17685.1"/>
    <property type="molecule type" value="Genomic_DNA"/>
</dbReference>
<feature type="transmembrane region" description="Helical" evidence="5">
    <location>
        <begin position="144"/>
        <end position="161"/>
    </location>
</feature>
<evidence type="ECO:0000256" key="3">
    <source>
        <dbReference type="ARBA" id="ARBA00022989"/>
    </source>
</evidence>
<dbReference type="AlphaFoldDB" id="A0A323UYY9"/>
<dbReference type="RefSeq" id="WP_110523031.1">
    <property type="nucleotide sequence ID" value="NZ_QKOE01000002.1"/>
</dbReference>
<name>A0A323UYY9_9RHOO</name>
<evidence type="ECO:0000256" key="1">
    <source>
        <dbReference type="ARBA" id="ARBA00004141"/>
    </source>
</evidence>
<sequence>MSASRVLLLTVVAMLAFAANSLLCRIALRETGIDAASFTTLRIASGALVLWLIVRARRGDIGRQGSWGSAAALFVYAAAFSYAYLSLPAAVGALLLFGAVQATMIGYGLVRGERFSGRQTVGLVLAAGGLLGLLLPGVSAPPLQGAVLMIVAGVAWGLYSLRGRRGGDPTASTAGNFVRALPFALVLSLSMLPHASLAADGVLYALASGAFASGLGYAIWYAALPGLRATQAATVQLSVPVIAAFGGALFLGEAITLRLVLASVAVLGGIALVIGLRRSGS</sequence>
<keyword evidence="8" id="KW-1185">Reference proteome</keyword>
<evidence type="ECO:0000256" key="4">
    <source>
        <dbReference type="ARBA" id="ARBA00023136"/>
    </source>
</evidence>